<name>A0A846HGH7_9CYAN</name>
<accession>A0A846HGH7</accession>
<comment type="caution">
    <text evidence="1">The sequence shown here is derived from an EMBL/GenBank/DDBJ whole genome shotgun (WGS) entry which is preliminary data.</text>
</comment>
<dbReference type="Proteomes" id="UP000031549">
    <property type="component" value="Unassembled WGS sequence"/>
</dbReference>
<evidence type="ECO:0000313" key="2">
    <source>
        <dbReference type="Proteomes" id="UP000031549"/>
    </source>
</evidence>
<gene>
    <name evidence="1" type="ORF">PI95_025210</name>
</gene>
<evidence type="ECO:0008006" key="3">
    <source>
        <dbReference type="Google" id="ProtNLM"/>
    </source>
</evidence>
<protein>
    <recommendedName>
        <fullName evidence="3">PEP-CTERM protein-sorting domain-containing protein</fullName>
    </recommendedName>
</protein>
<evidence type="ECO:0000313" key="1">
    <source>
        <dbReference type="EMBL" id="NEU75764.1"/>
    </source>
</evidence>
<sequence length="227" mass="24029">MPAALTLVGLGSNVKSAIGASPQRFAIAQTTTNFDVTYKTLFSLQPRTDLGEGIFRATITGESKDALYGLTNFESNTYGKLVEATDTTQKFQFNADPAAFGLKNQTMLGDVYFNADKNSPNKVFGTASDMATIDFANNTVMGGGEITLTGGAGIFENASGKITFTQQDKLDPTAPPGTPVVGEATLKFFVQTPKKVPEPTATTTLVGIGVIGTGLLLRRHRNKNTFG</sequence>
<reference evidence="1 2" key="1">
    <citation type="journal article" date="2015" name="Genome Announc.">
        <title>Draft Genome Sequence of Cyanobacterium Hassallia byssoidea Strain VB512170, Isolated from Monuments in India.</title>
        <authorList>
            <person name="Singh D."/>
            <person name="Chandrababunaidu M.M."/>
            <person name="Panda A."/>
            <person name="Sen D."/>
            <person name="Bhattacharyya S."/>
            <person name="Adhikary S.P."/>
            <person name="Tripathy S."/>
        </authorList>
    </citation>
    <scope>NUCLEOTIDE SEQUENCE [LARGE SCALE GENOMIC DNA]</scope>
    <source>
        <strain evidence="1 2">VB512170</strain>
    </source>
</reference>
<organism evidence="1 2">
    <name type="scientific">Hassallia byssoidea VB512170</name>
    <dbReference type="NCBI Taxonomy" id="1304833"/>
    <lineage>
        <taxon>Bacteria</taxon>
        <taxon>Bacillati</taxon>
        <taxon>Cyanobacteriota</taxon>
        <taxon>Cyanophyceae</taxon>
        <taxon>Nostocales</taxon>
        <taxon>Tolypothrichaceae</taxon>
        <taxon>Hassallia</taxon>
    </lineage>
</organism>
<keyword evidence="2" id="KW-1185">Reference proteome</keyword>
<dbReference type="AlphaFoldDB" id="A0A846HGH7"/>
<proteinExistence type="predicted"/>
<dbReference type="EMBL" id="JTCM02000081">
    <property type="protein sequence ID" value="NEU75764.1"/>
    <property type="molecule type" value="Genomic_DNA"/>
</dbReference>